<feature type="region of interest" description="Disordered" evidence="3">
    <location>
        <begin position="820"/>
        <end position="840"/>
    </location>
</feature>
<dbReference type="Pfam" id="PF00581">
    <property type="entry name" value="Rhodanese"/>
    <property type="match status" value="1"/>
</dbReference>
<evidence type="ECO:0000259" key="4">
    <source>
        <dbReference type="PROSITE" id="PS50071"/>
    </source>
</evidence>
<dbReference type="GO" id="GO:0003677">
    <property type="term" value="F:DNA binding"/>
    <property type="evidence" value="ECO:0007669"/>
    <property type="project" value="UniProtKB-UniRule"/>
</dbReference>
<feature type="region of interest" description="Disordered" evidence="3">
    <location>
        <begin position="897"/>
        <end position="981"/>
    </location>
</feature>
<organism evidence="6 7">
    <name type="scientific">Fusarium albosuccineum</name>
    <dbReference type="NCBI Taxonomy" id="1237068"/>
    <lineage>
        <taxon>Eukaryota</taxon>
        <taxon>Fungi</taxon>
        <taxon>Dikarya</taxon>
        <taxon>Ascomycota</taxon>
        <taxon>Pezizomycotina</taxon>
        <taxon>Sordariomycetes</taxon>
        <taxon>Hypocreomycetidae</taxon>
        <taxon>Hypocreales</taxon>
        <taxon>Nectriaceae</taxon>
        <taxon>Fusarium</taxon>
        <taxon>Fusarium decemcellulare species complex</taxon>
    </lineage>
</organism>
<dbReference type="OrthoDB" id="4760831at2759"/>
<proteinExistence type="predicted"/>
<feature type="DNA-binding region" description="Homeobox" evidence="1">
    <location>
        <begin position="575"/>
        <end position="619"/>
    </location>
</feature>
<comment type="caution">
    <text evidence="6">The sequence shown here is derived from an EMBL/GenBank/DDBJ whole genome shotgun (WGS) entry which is preliminary data.</text>
</comment>
<dbReference type="Gene3D" id="1.10.10.60">
    <property type="entry name" value="Homeodomain-like"/>
    <property type="match status" value="1"/>
</dbReference>
<dbReference type="Pfam" id="PF00046">
    <property type="entry name" value="Homeodomain"/>
    <property type="match status" value="1"/>
</dbReference>
<evidence type="ECO:0000313" key="7">
    <source>
        <dbReference type="Proteomes" id="UP000554235"/>
    </source>
</evidence>
<keyword evidence="1 2" id="KW-0238">DNA-binding</keyword>
<evidence type="ECO:0000256" key="2">
    <source>
        <dbReference type="RuleBase" id="RU000682"/>
    </source>
</evidence>
<dbReference type="InterPro" id="IPR001356">
    <property type="entry name" value="HD"/>
</dbReference>
<dbReference type="InterPro" id="IPR036873">
    <property type="entry name" value="Rhodanese-like_dom_sf"/>
</dbReference>
<evidence type="ECO:0008006" key="8">
    <source>
        <dbReference type="Google" id="ProtNLM"/>
    </source>
</evidence>
<feature type="region of interest" description="Disordered" evidence="3">
    <location>
        <begin position="469"/>
        <end position="539"/>
    </location>
</feature>
<dbReference type="InterPro" id="IPR001763">
    <property type="entry name" value="Rhodanese-like_dom"/>
</dbReference>
<keyword evidence="7" id="KW-1185">Reference proteome</keyword>
<dbReference type="SUPFAM" id="SSF52821">
    <property type="entry name" value="Rhodanese/Cell cycle control phosphatase"/>
    <property type="match status" value="1"/>
</dbReference>
<dbReference type="InterPro" id="IPR009057">
    <property type="entry name" value="Homeodomain-like_sf"/>
</dbReference>
<dbReference type="AlphaFoldDB" id="A0A8H4LNR0"/>
<feature type="region of interest" description="Disordered" evidence="3">
    <location>
        <begin position="1"/>
        <end position="37"/>
    </location>
</feature>
<sequence length="981" mass="109456">MSDHQPYVTIRSRRPAEGPGSRSTGPSVAGPSGGDFYARSATHDTSRTSFHVKHIGQFAQRLEDSAARAFPNRGRSSARYSNVQALLLHWNSDDLFVIPELEDLEKCLSEDYGFNTNIFAIPSENSHLELMMRIGQLIKDHESQDTLFVVYYGGHARIDESRQSTWCASREANSPWLQWSAIQTLLERSLSDVLILLDCCAGAASATFPNGSSITETISASSWDAIAPDPGRYSFTNALIEVLQEWRLRAFSAAMLHAEVLARLKHPRPITINGKYFEARSTPVHFMMTSNHKAPSIEMSRMSPGDNLPSPELLPIPTVGHETGRAPDSAPVARNDYMFTEPNEDTPHVMISLALEDDQRLDINAWEQWLSAFPAMAKYVKVQGVFKSHSTMLLVSMPVSIWDLLPEDHATSFVAFIRSNNLMTQKPRNQSVPVFVPTNPYPTENDGASFVSGVSGTTFAPTETVGLTGQMGAFRDPTYGRQTSGPMVRSTLPPIQQLSPLHPPSQPGSPSQSLPPQPMRSMHSTTSLSTLQRQQSSSSLAMGGNLTRQMIMNQQQALRRTTFGADVPEPKKFSPHVERRLEEYYQFEPLPNDGQKAFFASNLGVEPWHIEVWFHHRRESDVFAQRFASLRMEDSKAQAREGPRMILPANLSELLDMSLPGQTLLLDLRSLTEYQKSHIKGAIHLRAPQSFLRPASLGMIERAFADAQSRRTFSHWQRARAIVFYSRGLEYPRECPPSEILLEKLWTCGWSGHCFILKGHYREFSDSFAKHIYRSEGSQSAGDAGDDQSKATEMISRTEASGNQQEFSNLLSRLDGEDQLRYLGTSPGQNEERTTAMEELEKELENEFQKRFPALYKKAQDVHGSSAGRSDDEGFVTKAQMVEYLDRGLTKIRDAQAAGPPTTTHEPGHSKLAAEGYFDRAYPNRESDEYVEVGRGDEQPGADSSPQMTGKGKEIRAAPSPDEIPRRGRGGGILNKVFRRA</sequence>
<keyword evidence="1 2" id="KW-0539">Nucleus</keyword>
<comment type="subcellular location">
    <subcellularLocation>
        <location evidence="1 2">Nucleus</location>
    </subcellularLocation>
</comment>
<evidence type="ECO:0000259" key="5">
    <source>
        <dbReference type="PROSITE" id="PS50206"/>
    </source>
</evidence>
<feature type="compositionally biased region" description="Pro residues" evidence="3">
    <location>
        <begin position="501"/>
        <end position="518"/>
    </location>
</feature>
<evidence type="ECO:0000256" key="3">
    <source>
        <dbReference type="SAM" id="MobiDB-lite"/>
    </source>
</evidence>
<feature type="compositionally biased region" description="Basic and acidic residues" evidence="3">
    <location>
        <begin position="922"/>
        <end position="938"/>
    </location>
</feature>
<dbReference type="SUPFAM" id="SSF46689">
    <property type="entry name" value="Homeodomain-like"/>
    <property type="match status" value="1"/>
</dbReference>
<evidence type="ECO:0000313" key="6">
    <source>
        <dbReference type="EMBL" id="KAF4471568.1"/>
    </source>
</evidence>
<gene>
    <name evidence="6" type="ORF">FALBO_1519</name>
</gene>
<dbReference type="SMART" id="SM00450">
    <property type="entry name" value="RHOD"/>
    <property type="match status" value="1"/>
</dbReference>
<dbReference type="PROSITE" id="PS50206">
    <property type="entry name" value="RHODANESE_3"/>
    <property type="match status" value="1"/>
</dbReference>
<dbReference type="Gene3D" id="3.40.250.10">
    <property type="entry name" value="Rhodanese-like domain"/>
    <property type="match status" value="1"/>
</dbReference>
<reference evidence="6 7" key="1">
    <citation type="submission" date="2020-01" db="EMBL/GenBank/DDBJ databases">
        <title>Identification and distribution of gene clusters putatively required for synthesis of sphingolipid metabolism inhibitors in phylogenetically diverse species of the filamentous fungus Fusarium.</title>
        <authorList>
            <person name="Kim H.-S."/>
            <person name="Busman M."/>
            <person name="Brown D.W."/>
            <person name="Divon H."/>
            <person name="Uhlig S."/>
            <person name="Proctor R.H."/>
        </authorList>
    </citation>
    <scope>NUCLEOTIDE SEQUENCE [LARGE SCALE GENOMIC DNA]</scope>
    <source>
        <strain evidence="6 7">NRRL 20459</strain>
    </source>
</reference>
<protein>
    <recommendedName>
        <fullName evidence="8">Tyrosine-protein phosphatase non-receptor type 6</fullName>
    </recommendedName>
</protein>
<dbReference type="PROSITE" id="PS50071">
    <property type="entry name" value="HOMEOBOX_2"/>
    <property type="match status" value="1"/>
</dbReference>
<dbReference type="GO" id="GO:0005634">
    <property type="term" value="C:nucleus"/>
    <property type="evidence" value="ECO:0007669"/>
    <property type="project" value="UniProtKB-SubCell"/>
</dbReference>
<dbReference type="Proteomes" id="UP000554235">
    <property type="component" value="Unassembled WGS sequence"/>
</dbReference>
<dbReference type="CDD" id="cd00086">
    <property type="entry name" value="homeodomain"/>
    <property type="match status" value="1"/>
</dbReference>
<feature type="compositionally biased region" description="Low complexity" evidence="3">
    <location>
        <begin position="524"/>
        <end position="539"/>
    </location>
</feature>
<keyword evidence="1 2" id="KW-0371">Homeobox</keyword>
<accession>A0A8H4LNR0</accession>
<evidence type="ECO:0000256" key="1">
    <source>
        <dbReference type="PROSITE-ProRule" id="PRU00108"/>
    </source>
</evidence>
<feature type="domain" description="Rhodanese" evidence="5">
    <location>
        <begin position="659"/>
        <end position="773"/>
    </location>
</feature>
<feature type="domain" description="Homeobox" evidence="4">
    <location>
        <begin position="573"/>
        <end position="618"/>
    </location>
</feature>
<dbReference type="EMBL" id="JAADYS010000189">
    <property type="protein sequence ID" value="KAF4471568.1"/>
    <property type="molecule type" value="Genomic_DNA"/>
</dbReference>
<name>A0A8H4LNR0_9HYPO</name>